<feature type="domain" description="Solute-binding protein family 5" evidence="2">
    <location>
        <begin position="92"/>
        <end position="420"/>
    </location>
</feature>
<dbReference type="PANTHER" id="PTHR30290:SF38">
    <property type="entry name" value="D,D-DIPEPTIDE-BINDING PERIPLASMIC PROTEIN DDPA-RELATED"/>
    <property type="match status" value="1"/>
</dbReference>
<dbReference type="SUPFAM" id="SSF53850">
    <property type="entry name" value="Periplasmic binding protein-like II"/>
    <property type="match status" value="1"/>
</dbReference>
<dbReference type="InterPro" id="IPR030678">
    <property type="entry name" value="Peptide/Ni-bd"/>
</dbReference>
<dbReference type="InterPro" id="IPR039424">
    <property type="entry name" value="SBP_5"/>
</dbReference>
<evidence type="ECO:0000259" key="2">
    <source>
        <dbReference type="Pfam" id="PF00496"/>
    </source>
</evidence>
<dbReference type="CDD" id="cd08494">
    <property type="entry name" value="PBP2_NikA_DppA_OppA_like_6"/>
    <property type="match status" value="1"/>
</dbReference>
<accession>A0A5S4GS19</accession>
<dbReference type="InterPro" id="IPR000914">
    <property type="entry name" value="SBP_5_dom"/>
</dbReference>
<dbReference type="AlphaFoldDB" id="A0A5S4GS19"/>
<gene>
    <name evidence="3" type="ORF">ETD85_14195</name>
</gene>
<organism evidence="3 4">
    <name type="scientific">Nonomuraea zeae</name>
    <dbReference type="NCBI Taxonomy" id="1642303"/>
    <lineage>
        <taxon>Bacteria</taxon>
        <taxon>Bacillati</taxon>
        <taxon>Actinomycetota</taxon>
        <taxon>Actinomycetes</taxon>
        <taxon>Streptosporangiales</taxon>
        <taxon>Streptosporangiaceae</taxon>
        <taxon>Nonomuraea</taxon>
    </lineage>
</organism>
<sequence length="512" mass="55542">MGPAGCPVHSNPGEIVKCRLTRTIALFVVLAFAAACTTQPPSRDTSAVTLAIGSLYEPQNLDNASGGGQGATEALGGNVYEGLFRLTDAGAVEPLLARTHTVSRDGLTYTFTLRSGVRFHSGKPLTAADVKHSIERILAESSKSSRTGALSMIKKVTTPDDRTVVIGLSTKSISLLYNLTQVWIGNSAVADPATKEDGTGPYALTAWKRGSTLTLGKFDGYWGPPPKTGQVVFRYFTDAAALNNALLSGEVDLITSEQNPDALAQFAGPAFKITEGHSTTKLLLAFNDRRTPFDKVLVRRAVSEAIDDAKLLRSIWNGYGELIGSMVPPTDPWYQDETAVNAYDPALAKKHLAEAGFPDGFAFTLDTPSYDPHPTIATFAKSELAKVGVEVTIKIITADEWYSRVYQRHDFTATLQEHVNDRDIRWYGDPGFYWGYDNPEVAGWIKRSETADTAAEQASLLRKAARRIAEDAASDWLYLNPQIVVSSAKVSGYAINGLNAQFPAYNIEIDKH</sequence>
<dbReference type="GO" id="GO:1904680">
    <property type="term" value="F:peptide transmembrane transporter activity"/>
    <property type="evidence" value="ECO:0007669"/>
    <property type="project" value="TreeGrafter"/>
</dbReference>
<dbReference type="GO" id="GO:0015833">
    <property type="term" value="P:peptide transport"/>
    <property type="evidence" value="ECO:0007669"/>
    <property type="project" value="TreeGrafter"/>
</dbReference>
<dbReference type="Proteomes" id="UP000306628">
    <property type="component" value="Unassembled WGS sequence"/>
</dbReference>
<dbReference type="GO" id="GO:0043190">
    <property type="term" value="C:ATP-binding cassette (ABC) transporter complex"/>
    <property type="evidence" value="ECO:0007669"/>
    <property type="project" value="InterPro"/>
</dbReference>
<keyword evidence="4" id="KW-1185">Reference proteome</keyword>
<comment type="caution">
    <text evidence="3">The sequence shown here is derived from an EMBL/GenBank/DDBJ whole genome shotgun (WGS) entry which is preliminary data.</text>
</comment>
<reference evidence="3 4" key="1">
    <citation type="submission" date="2019-05" db="EMBL/GenBank/DDBJ databases">
        <title>Draft genome sequence of Nonomuraea zeae DSM 100528.</title>
        <authorList>
            <person name="Saricaoglu S."/>
            <person name="Isik K."/>
        </authorList>
    </citation>
    <scope>NUCLEOTIDE SEQUENCE [LARGE SCALE GENOMIC DNA]</scope>
    <source>
        <strain evidence="3 4">DSM 100528</strain>
    </source>
</reference>
<dbReference type="OrthoDB" id="5168028at2"/>
<name>A0A5S4GS19_9ACTN</name>
<dbReference type="GO" id="GO:0042597">
    <property type="term" value="C:periplasmic space"/>
    <property type="evidence" value="ECO:0007669"/>
    <property type="project" value="UniProtKB-ARBA"/>
</dbReference>
<protein>
    <submittedName>
        <fullName evidence="3">ABC transporter substrate-binding protein</fullName>
    </submittedName>
</protein>
<dbReference type="PANTHER" id="PTHR30290">
    <property type="entry name" value="PERIPLASMIC BINDING COMPONENT OF ABC TRANSPORTER"/>
    <property type="match status" value="1"/>
</dbReference>
<dbReference type="PIRSF" id="PIRSF002741">
    <property type="entry name" value="MppA"/>
    <property type="match status" value="1"/>
</dbReference>
<evidence type="ECO:0000313" key="3">
    <source>
        <dbReference type="EMBL" id="TMR35284.1"/>
    </source>
</evidence>
<dbReference type="Gene3D" id="3.40.190.10">
    <property type="entry name" value="Periplasmic binding protein-like II"/>
    <property type="match status" value="1"/>
</dbReference>
<dbReference type="Pfam" id="PF00496">
    <property type="entry name" value="SBP_bac_5"/>
    <property type="match status" value="1"/>
</dbReference>
<keyword evidence="1" id="KW-0732">Signal</keyword>
<evidence type="ECO:0000313" key="4">
    <source>
        <dbReference type="Proteomes" id="UP000306628"/>
    </source>
</evidence>
<proteinExistence type="predicted"/>
<dbReference type="Gene3D" id="3.10.105.10">
    <property type="entry name" value="Dipeptide-binding Protein, Domain 3"/>
    <property type="match status" value="1"/>
</dbReference>
<evidence type="ECO:0000256" key="1">
    <source>
        <dbReference type="ARBA" id="ARBA00022729"/>
    </source>
</evidence>
<dbReference type="EMBL" id="VCKX01000035">
    <property type="protein sequence ID" value="TMR35284.1"/>
    <property type="molecule type" value="Genomic_DNA"/>
</dbReference>